<dbReference type="AlphaFoldDB" id="A0A914XBA5"/>
<accession>A0A914XBA5</accession>
<dbReference type="PANTHER" id="PTHR12935:SF0">
    <property type="entry name" value="GAMMA-GLUTAMYLCYCLOTRANSFERASE"/>
    <property type="match status" value="1"/>
</dbReference>
<proteinExistence type="predicted"/>
<dbReference type="InterPro" id="IPR036568">
    <property type="entry name" value="GGCT-like_sf"/>
</dbReference>
<feature type="binding site" evidence="4">
    <location>
        <begin position="16"/>
        <end position="21"/>
    </location>
    <ligand>
        <name>substrate</name>
    </ligand>
</feature>
<feature type="binding site" evidence="4">
    <location>
        <position position="130"/>
    </location>
    <ligand>
        <name>substrate</name>
    </ligand>
</feature>
<evidence type="ECO:0000256" key="3">
    <source>
        <dbReference type="PIRSR" id="PIRSR617939-1"/>
    </source>
</evidence>
<dbReference type="Proteomes" id="UP000887566">
    <property type="component" value="Unplaced"/>
</dbReference>
<dbReference type="Pfam" id="PF13772">
    <property type="entry name" value="AIG2_2"/>
    <property type="match status" value="1"/>
</dbReference>
<keyword evidence="2" id="KW-0456">Lyase</keyword>
<evidence type="ECO:0000256" key="1">
    <source>
        <dbReference type="ARBA" id="ARBA00012346"/>
    </source>
</evidence>
<dbReference type="Gene3D" id="3.10.490.10">
    <property type="entry name" value="Gamma-glutamyl cyclotransferase-like"/>
    <property type="match status" value="1"/>
</dbReference>
<keyword evidence="5" id="KW-1185">Reference proteome</keyword>
<reference evidence="6" key="1">
    <citation type="submission" date="2022-11" db="UniProtKB">
        <authorList>
            <consortium name="WormBaseParasite"/>
        </authorList>
    </citation>
    <scope>IDENTIFICATION</scope>
</reference>
<protein>
    <recommendedName>
        <fullName evidence="1">gamma-glutamylcyclotransferase</fullName>
        <ecNumber evidence="1">4.3.2.9</ecNumber>
    </recommendedName>
</protein>
<dbReference type="PANTHER" id="PTHR12935">
    <property type="entry name" value="GAMMA-GLUTAMYLCYCLOTRANSFERASE"/>
    <property type="match status" value="1"/>
</dbReference>
<dbReference type="EC" id="4.3.2.9" evidence="1"/>
<evidence type="ECO:0000256" key="4">
    <source>
        <dbReference type="PIRSR" id="PIRSR617939-2"/>
    </source>
</evidence>
<sequence>MVPEIEKEVDPEHFHYFGFGSNLLDERLHYGIKDATYVGVGVLKDYKLGFGGFTNRWKGAGATIFKTLDEEVWGVVWKVAHSFSEALDAQEAAYHRLHEPIEMTTGEVISCRTYQMTDVTSGNHLPSPHYKHVIVCGALEHKLPEHYIEKLKALPDNGYVGRVFIDLDVLKELNGDNQTTEVVEKQ</sequence>
<dbReference type="InterPro" id="IPR017939">
    <property type="entry name" value="G-Glutamylcylcotransferase"/>
</dbReference>
<dbReference type="InterPro" id="IPR013024">
    <property type="entry name" value="GGCT-like"/>
</dbReference>
<evidence type="ECO:0000313" key="6">
    <source>
        <dbReference type="WBParaSite" id="PSAMB.scaffold7639size7331.g30405.t1"/>
    </source>
</evidence>
<dbReference type="WBParaSite" id="PSAMB.scaffold7639size7331.g30405.t1">
    <property type="protein sequence ID" value="PSAMB.scaffold7639size7331.g30405.t1"/>
    <property type="gene ID" value="PSAMB.scaffold7639size7331.g30405"/>
</dbReference>
<evidence type="ECO:0000256" key="2">
    <source>
        <dbReference type="ARBA" id="ARBA00023239"/>
    </source>
</evidence>
<dbReference type="CDD" id="cd06661">
    <property type="entry name" value="GGCT_like"/>
    <property type="match status" value="1"/>
</dbReference>
<organism evidence="5 6">
    <name type="scientific">Plectus sambesii</name>
    <dbReference type="NCBI Taxonomy" id="2011161"/>
    <lineage>
        <taxon>Eukaryota</taxon>
        <taxon>Metazoa</taxon>
        <taxon>Ecdysozoa</taxon>
        <taxon>Nematoda</taxon>
        <taxon>Chromadorea</taxon>
        <taxon>Plectida</taxon>
        <taxon>Plectina</taxon>
        <taxon>Plectoidea</taxon>
        <taxon>Plectidae</taxon>
        <taxon>Plectus</taxon>
    </lineage>
</organism>
<dbReference type="SUPFAM" id="SSF110857">
    <property type="entry name" value="Gamma-glutamyl cyclotransferase-like"/>
    <property type="match status" value="1"/>
</dbReference>
<evidence type="ECO:0000313" key="5">
    <source>
        <dbReference type="Proteomes" id="UP000887566"/>
    </source>
</evidence>
<dbReference type="GO" id="GO:0003839">
    <property type="term" value="F:gamma-glutamylcyclotransferase activity"/>
    <property type="evidence" value="ECO:0007669"/>
    <property type="project" value="UniProtKB-EC"/>
</dbReference>
<name>A0A914XBA5_9BILA</name>
<feature type="active site" description="Proton acceptor" evidence="3">
    <location>
        <position position="91"/>
    </location>
</feature>